<dbReference type="GO" id="GO:0005840">
    <property type="term" value="C:ribosome"/>
    <property type="evidence" value="ECO:0007669"/>
    <property type="project" value="UniProtKB-KW"/>
</dbReference>
<dbReference type="SUPFAM" id="SSF54575">
    <property type="entry name" value="Ribosomal protein L31e"/>
    <property type="match status" value="1"/>
</dbReference>
<dbReference type="InterPro" id="IPR023621">
    <property type="entry name" value="Ribosomal_eL31_dom_sf"/>
</dbReference>
<accession>A0A7J4KWR7</accession>
<evidence type="ECO:0000256" key="4">
    <source>
        <dbReference type="ARBA" id="ARBA00035230"/>
    </source>
</evidence>
<evidence type="ECO:0000256" key="5">
    <source>
        <dbReference type="ARBA" id="ARBA00035378"/>
    </source>
</evidence>
<gene>
    <name evidence="7" type="ORF">HA227_00585</name>
</gene>
<organism evidence="7 8">
    <name type="scientific">Candidatus Iainarchaeum sp</name>
    <dbReference type="NCBI Taxonomy" id="3101447"/>
    <lineage>
        <taxon>Archaea</taxon>
        <taxon>Candidatus Iainarchaeota</taxon>
        <taxon>Candidatus Iainarchaeia</taxon>
        <taxon>Candidatus Iainarchaeales</taxon>
        <taxon>Candidatus Iainarchaeaceae</taxon>
        <taxon>Candidatus Iainarchaeum</taxon>
    </lineage>
</organism>
<protein>
    <recommendedName>
        <fullName evidence="4">Large ribosomal subunit protein eL31</fullName>
    </recommendedName>
    <alternativeName>
        <fullName evidence="5">50S ribosomal protein L31e</fullName>
    </alternativeName>
</protein>
<proteinExistence type="inferred from homology"/>
<dbReference type="GO" id="GO:0006412">
    <property type="term" value="P:translation"/>
    <property type="evidence" value="ECO:0007669"/>
    <property type="project" value="InterPro"/>
</dbReference>
<evidence type="ECO:0000256" key="3">
    <source>
        <dbReference type="ARBA" id="ARBA00023274"/>
    </source>
</evidence>
<dbReference type="GO" id="GO:0003735">
    <property type="term" value="F:structural constituent of ribosome"/>
    <property type="evidence" value="ECO:0007669"/>
    <property type="project" value="InterPro"/>
</dbReference>
<dbReference type="EMBL" id="DUFJ01000014">
    <property type="protein sequence ID" value="HIH32727.1"/>
    <property type="molecule type" value="Genomic_DNA"/>
</dbReference>
<evidence type="ECO:0000256" key="2">
    <source>
        <dbReference type="ARBA" id="ARBA00022980"/>
    </source>
</evidence>
<comment type="similarity">
    <text evidence="1">Belongs to the eukaryotic ribosomal protein eL31 family.</text>
</comment>
<reference evidence="8" key="1">
    <citation type="journal article" date="2020" name="bioRxiv">
        <title>A rank-normalized archaeal taxonomy based on genome phylogeny resolves widespread incomplete and uneven classifications.</title>
        <authorList>
            <person name="Rinke C."/>
            <person name="Chuvochina M."/>
            <person name="Mussig A.J."/>
            <person name="Chaumeil P.-A."/>
            <person name="Waite D.W."/>
            <person name="Whitman W.B."/>
            <person name="Parks D.H."/>
            <person name="Hugenholtz P."/>
        </authorList>
    </citation>
    <scope>NUCLEOTIDE SEQUENCE [LARGE SCALE GENOMIC DNA]</scope>
</reference>
<dbReference type="Proteomes" id="UP000527315">
    <property type="component" value="Unassembled WGS sequence"/>
</dbReference>
<dbReference type="InterPro" id="IPR000054">
    <property type="entry name" value="Ribosomal_eL31"/>
</dbReference>
<evidence type="ECO:0000256" key="6">
    <source>
        <dbReference type="SAM" id="MobiDB-lite"/>
    </source>
</evidence>
<name>A0A7J4KWR7_9ARCH</name>
<dbReference type="Gene3D" id="3.10.440.10">
    <property type="match status" value="1"/>
</dbReference>
<evidence type="ECO:0000313" key="7">
    <source>
        <dbReference type="EMBL" id="HIH32727.1"/>
    </source>
</evidence>
<dbReference type="AlphaFoldDB" id="A0A7J4KWR7"/>
<keyword evidence="2" id="KW-0689">Ribosomal protein</keyword>
<comment type="caution">
    <text evidence="7">The sequence shown here is derived from an EMBL/GenBank/DDBJ whole genome shotgun (WGS) entry which is preliminary data.</text>
</comment>
<evidence type="ECO:0000313" key="8">
    <source>
        <dbReference type="Proteomes" id="UP000527315"/>
    </source>
</evidence>
<sequence>MAEKEKESKSAEYTVSLRKASLKGRPDIQKAKNAIAILYKFFQKKYHKPKEQVKISNEVNEEVWKNSNNIQARIQVQAIKKDNKVLVYLKESKELKKALEKEREGEKKTAEKKKEEEKKKKEEKKSAEKEKKEETKEEKPPAEKTEKLSEPKQEEKQEQESKKVNKE</sequence>
<dbReference type="SMART" id="SM01380">
    <property type="entry name" value="Ribosomal_L31e"/>
    <property type="match status" value="1"/>
</dbReference>
<dbReference type="GO" id="GO:1990904">
    <property type="term" value="C:ribonucleoprotein complex"/>
    <property type="evidence" value="ECO:0007669"/>
    <property type="project" value="UniProtKB-KW"/>
</dbReference>
<evidence type="ECO:0000256" key="1">
    <source>
        <dbReference type="ARBA" id="ARBA00010808"/>
    </source>
</evidence>
<keyword evidence="3" id="KW-0687">Ribonucleoprotein</keyword>
<feature type="region of interest" description="Disordered" evidence="6">
    <location>
        <begin position="98"/>
        <end position="167"/>
    </location>
</feature>